<sequence length="268" mass="29994">MVLPNMASAIEIKAVSYDVCGVVQMVSLSYKAKVTFNSFVLFSNSCTEICENGSLTHGPENVKPQVKQTDESGNICFEVPPSEYCLSALAAKPESAPKLLFLPPHVDVLVNSPLLNIEFDQVVFIELERFVQPDPFCICQTQKLVSHAITSNSVMEKLSVLGEVLCKEKCGLSVCVTLVRLGGKSREERKPVYLTDESSAFLFTNVLPGKYRLEVKHTYLGKESGEDKLCWEQHFIDIDVATDDVKGITFVQKCYWPIRLKGERYLLR</sequence>
<keyword evidence="1" id="KW-0732">Signal</keyword>
<reference evidence="2" key="1">
    <citation type="submission" date="2020-08" db="EMBL/GenBank/DDBJ databases">
        <title>Plant Genome Project.</title>
        <authorList>
            <person name="Zhang R.-G."/>
        </authorList>
    </citation>
    <scope>NUCLEOTIDE SEQUENCE</scope>
    <source>
        <strain evidence="2">WSP0</strain>
        <tissue evidence="2">Leaf</tissue>
    </source>
</reference>
<dbReference type="EMBL" id="JACTNZ010000001">
    <property type="protein sequence ID" value="KAG5564824.1"/>
    <property type="molecule type" value="Genomic_DNA"/>
</dbReference>
<dbReference type="PANTHER" id="PTHR23303:SF14">
    <property type="entry name" value="BOS COMPLEX SUBUNIT NOMO1-RELATED"/>
    <property type="match status" value="1"/>
</dbReference>
<name>A0AAV6LKF7_9ERIC</name>
<dbReference type="GO" id="GO:0005789">
    <property type="term" value="C:endoplasmic reticulum membrane"/>
    <property type="evidence" value="ECO:0007669"/>
    <property type="project" value="TreeGrafter"/>
</dbReference>
<dbReference type="InterPro" id="IPR051417">
    <property type="entry name" value="SDr/BOS_complex"/>
</dbReference>
<keyword evidence="3" id="KW-1185">Reference proteome</keyword>
<evidence type="ECO:0000313" key="3">
    <source>
        <dbReference type="Proteomes" id="UP000823749"/>
    </source>
</evidence>
<dbReference type="Proteomes" id="UP000823749">
    <property type="component" value="Chromosome 1"/>
</dbReference>
<dbReference type="AlphaFoldDB" id="A0AAV6LKF7"/>
<proteinExistence type="predicted"/>
<organism evidence="2 3">
    <name type="scientific">Rhododendron griersonianum</name>
    <dbReference type="NCBI Taxonomy" id="479676"/>
    <lineage>
        <taxon>Eukaryota</taxon>
        <taxon>Viridiplantae</taxon>
        <taxon>Streptophyta</taxon>
        <taxon>Embryophyta</taxon>
        <taxon>Tracheophyta</taxon>
        <taxon>Spermatophyta</taxon>
        <taxon>Magnoliopsida</taxon>
        <taxon>eudicotyledons</taxon>
        <taxon>Gunneridae</taxon>
        <taxon>Pentapetalae</taxon>
        <taxon>asterids</taxon>
        <taxon>Ericales</taxon>
        <taxon>Ericaceae</taxon>
        <taxon>Ericoideae</taxon>
        <taxon>Rhodoreae</taxon>
        <taxon>Rhododendron</taxon>
    </lineage>
</organism>
<gene>
    <name evidence="2" type="ORF">RHGRI_000877</name>
</gene>
<dbReference type="PANTHER" id="PTHR23303">
    <property type="entry name" value="CARBOXYPEPTIDASE REGULATORY REGION-CONTAINING"/>
    <property type="match status" value="1"/>
</dbReference>
<accession>A0AAV6LKF7</accession>
<evidence type="ECO:0000313" key="2">
    <source>
        <dbReference type="EMBL" id="KAG5564824.1"/>
    </source>
</evidence>
<evidence type="ECO:0000256" key="1">
    <source>
        <dbReference type="ARBA" id="ARBA00022729"/>
    </source>
</evidence>
<comment type="caution">
    <text evidence="2">The sequence shown here is derived from an EMBL/GenBank/DDBJ whole genome shotgun (WGS) entry which is preliminary data.</text>
</comment>
<protein>
    <submittedName>
        <fullName evidence="2">Uncharacterized protein</fullName>
    </submittedName>
</protein>